<accession>A0A4U0NH61</accession>
<dbReference type="GO" id="GO:0016989">
    <property type="term" value="F:sigma factor antagonist activity"/>
    <property type="evidence" value="ECO:0007669"/>
    <property type="project" value="TreeGrafter"/>
</dbReference>
<protein>
    <submittedName>
        <fullName evidence="3">FecR family protein</fullName>
    </submittedName>
</protein>
<dbReference type="PANTHER" id="PTHR30273:SF2">
    <property type="entry name" value="PROTEIN FECR"/>
    <property type="match status" value="1"/>
</dbReference>
<dbReference type="Proteomes" id="UP000306808">
    <property type="component" value="Unassembled WGS sequence"/>
</dbReference>
<feature type="domain" description="FecR protein" evidence="2">
    <location>
        <begin position="98"/>
        <end position="188"/>
    </location>
</feature>
<keyword evidence="1" id="KW-1133">Transmembrane helix</keyword>
<gene>
    <name evidence="3" type="ORF">FAZ15_18480</name>
</gene>
<dbReference type="PANTHER" id="PTHR30273">
    <property type="entry name" value="PERIPLASMIC SIGNAL SENSOR AND SIGMA FACTOR ACTIVATOR FECR-RELATED"/>
    <property type="match status" value="1"/>
</dbReference>
<evidence type="ECO:0000313" key="4">
    <source>
        <dbReference type="Proteomes" id="UP000306808"/>
    </source>
</evidence>
<dbReference type="Pfam" id="PF04773">
    <property type="entry name" value="FecR"/>
    <property type="match status" value="1"/>
</dbReference>
<keyword evidence="1" id="KW-0812">Transmembrane</keyword>
<feature type="transmembrane region" description="Helical" evidence="1">
    <location>
        <begin position="57"/>
        <end position="78"/>
    </location>
</feature>
<dbReference type="AlphaFoldDB" id="A0A4U0NH61"/>
<dbReference type="EMBL" id="SUME01000008">
    <property type="protein sequence ID" value="TJZ53333.1"/>
    <property type="molecule type" value="Genomic_DNA"/>
</dbReference>
<dbReference type="InterPro" id="IPR006860">
    <property type="entry name" value="FecR"/>
</dbReference>
<evidence type="ECO:0000313" key="3">
    <source>
        <dbReference type="EMBL" id="TJZ53333.1"/>
    </source>
</evidence>
<dbReference type="PIRSF" id="PIRSF018266">
    <property type="entry name" value="FecR"/>
    <property type="match status" value="1"/>
</dbReference>
<dbReference type="OrthoDB" id="645173at2"/>
<dbReference type="InterPro" id="IPR012373">
    <property type="entry name" value="Ferrdict_sens_TM"/>
</dbReference>
<proteinExistence type="predicted"/>
<organism evidence="3 4">
    <name type="scientific">Sphingobacterium olei</name>
    <dbReference type="NCBI Taxonomy" id="2571155"/>
    <lineage>
        <taxon>Bacteria</taxon>
        <taxon>Pseudomonadati</taxon>
        <taxon>Bacteroidota</taxon>
        <taxon>Sphingobacteriia</taxon>
        <taxon>Sphingobacteriales</taxon>
        <taxon>Sphingobacteriaceae</taxon>
        <taxon>Sphingobacterium</taxon>
    </lineage>
</organism>
<sequence length="300" mass="34075">MKAPKRKSLATKEKEHIFSEVPPLDSESESLLEKRLYERVLQSYNTHRKKNERRTIIWKYAAIWIGVLLLAGGGVIWGNVLLHSTDTKETAPVQLFSSTNNAKRINLPDSTVVILRPYSSLQVTAGYNRAERNVVLEGNAFFEVKKNQAKPFVVHSKHLETTVLGTRFSVSSPVEGDQHSVFLEEGKVSIRIDQREVVLTPNERMVYQESTQKWEVRKSSDVSLNMQNGSLTLYGADFATLRQCLADYYNISLIHLTDKATQVRYKVTLTPHMDLKDIASLISTISARRTIIKDQTITIK</sequence>
<comment type="caution">
    <text evidence="3">The sequence shown here is derived from an EMBL/GenBank/DDBJ whole genome shotgun (WGS) entry which is preliminary data.</text>
</comment>
<evidence type="ECO:0000259" key="2">
    <source>
        <dbReference type="Pfam" id="PF04773"/>
    </source>
</evidence>
<keyword evidence="4" id="KW-1185">Reference proteome</keyword>
<name>A0A4U0NH61_9SPHI</name>
<keyword evidence="1" id="KW-0472">Membrane</keyword>
<reference evidence="3 4" key="1">
    <citation type="submission" date="2019-04" db="EMBL/GenBank/DDBJ databases">
        <title>Sphingobacterium olei sp. nov., isolated from oil-contaminated soil.</title>
        <authorList>
            <person name="Liu B."/>
        </authorList>
    </citation>
    <scope>NUCLEOTIDE SEQUENCE [LARGE SCALE GENOMIC DNA]</scope>
    <source>
        <strain evidence="3 4">HAL-9</strain>
    </source>
</reference>
<dbReference type="Gene3D" id="2.60.120.1440">
    <property type="match status" value="1"/>
</dbReference>
<evidence type="ECO:0000256" key="1">
    <source>
        <dbReference type="SAM" id="Phobius"/>
    </source>
</evidence>
<dbReference type="RefSeq" id="WP_136902788.1">
    <property type="nucleotide sequence ID" value="NZ_SUME01000008.1"/>
</dbReference>